<protein>
    <submittedName>
        <fullName evidence="2">Uncharacterized protein</fullName>
    </submittedName>
</protein>
<gene>
    <name evidence="2" type="ORF">SERLA73DRAFT_133128</name>
</gene>
<dbReference type="Proteomes" id="UP000008063">
    <property type="component" value="Unassembled WGS sequence"/>
</dbReference>
<feature type="compositionally biased region" description="Basic and acidic residues" evidence="1">
    <location>
        <begin position="35"/>
        <end position="56"/>
    </location>
</feature>
<dbReference type="AlphaFoldDB" id="F8PQH7"/>
<organism evidence="3">
    <name type="scientific">Serpula lacrymans var. lacrymans (strain S7.3)</name>
    <name type="common">Dry rot fungus</name>
    <dbReference type="NCBI Taxonomy" id="936435"/>
    <lineage>
        <taxon>Eukaryota</taxon>
        <taxon>Fungi</taxon>
        <taxon>Dikarya</taxon>
        <taxon>Basidiomycota</taxon>
        <taxon>Agaricomycotina</taxon>
        <taxon>Agaricomycetes</taxon>
        <taxon>Agaricomycetidae</taxon>
        <taxon>Boletales</taxon>
        <taxon>Coniophorineae</taxon>
        <taxon>Serpulaceae</taxon>
        <taxon>Serpula</taxon>
    </lineage>
</organism>
<keyword evidence="3" id="KW-1185">Reference proteome</keyword>
<reference evidence="3" key="1">
    <citation type="journal article" date="2011" name="Science">
        <title>The plant cell wall-decomposing machinery underlies the functional diversity of forest fungi.</title>
        <authorList>
            <person name="Eastwood D.C."/>
            <person name="Floudas D."/>
            <person name="Binder M."/>
            <person name="Majcherczyk A."/>
            <person name="Schneider P."/>
            <person name="Aerts A."/>
            <person name="Asiegbu F.O."/>
            <person name="Baker S.E."/>
            <person name="Barry K."/>
            <person name="Bendiksby M."/>
            <person name="Blumentritt M."/>
            <person name="Coutinho P.M."/>
            <person name="Cullen D."/>
            <person name="de Vries R.P."/>
            <person name="Gathman A."/>
            <person name="Goodell B."/>
            <person name="Henrissat B."/>
            <person name="Ihrmark K."/>
            <person name="Kauserud H."/>
            <person name="Kohler A."/>
            <person name="LaButti K."/>
            <person name="Lapidus A."/>
            <person name="Lavin J.L."/>
            <person name="Lee Y.-H."/>
            <person name="Lindquist E."/>
            <person name="Lilly W."/>
            <person name="Lucas S."/>
            <person name="Morin E."/>
            <person name="Murat C."/>
            <person name="Oguiza J.A."/>
            <person name="Park J."/>
            <person name="Pisabarro A.G."/>
            <person name="Riley R."/>
            <person name="Rosling A."/>
            <person name="Salamov A."/>
            <person name="Schmidt O."/>
            <person name="Schmutz J."/>
            <person name="Skrede I."/>
            <person name="Stenlid J."/>
            <person name="Wiebenga A."/>
            <person name="Xie X."/>
            <person name="Kuees U."/>
            <person name="Hibbett D.S."/>
            <person name="Hoffmeister D."/>
            <person name="Hoegberg N."/>
            <person name="Martin F."/>
            <person name="Grigoriev I.V."/>
            <person name="Watkinson S.C."/>
        </authorList>
    </citation>
    <scope>NUCLEOTIDE SEQUENCE [LARGE SCALE GENOMIC DNA]</scope>
    <source>
        <strain evidence="3">strain S7.3</strain>
    </source>
</reference>
<evidence type="ECO:0000313" key="3">
    <source>
        <dbReference type="Proteomes" id="UP000008063"/>
    </source>
</evidence>
<accession>F8PQH7</accession>
<dbReference type="EMBL" id="GL945477">
    <property type="protein sequence ID" value="EGO02225.1"/>
    <property type="molecule type" value="Genomic_DNA"/>
</dbReference>
<name>F8PQH7_SERL3</name>
<sequence>MCMCTRDMDPNSNRRLSFHHDPTSKSPPNAQRQARLHDAPFPIEHRASDDDNKKES</sequence>
<dbReference type="InParanoid" id="F8PQH7"/>
<dbReference type="HOGENOM" id="CLU_3015620_0_0_1"/>
<feature type="region of interest" description="Disordered" evidence="1">
    <location>
        <begin position="1"/>
        <end position="56"/>
    </location>
</feature>
<proteinExistence type="predicted"/>
<evidence type="ECO:0000256" key="1">
    <source>
        <dbReference type="SAM" id="MobiDB-lite"/>
    </source>
</evidence>
<evidence type="ECO:0000313" key="2">
    <source>
        <dbReference type="EMBL" id="EGO02225.1"/>
    </source>
</evidence>